<dbReference type="AlphaFoldDB" id="Q6Z1L8"/>
<dbReference type="Proteomes" id="UP000000763">
    <property type="component" value="Chromosome 8"/>
</dbReference>
<evidence type="ECO:0000313" key="2">
    <source>
        <dbReference type="Proteomes" id="UP000000763"/>
    </source>
</evidence>
<gene>
    <name evidence="1" type="primary">OSJNBa0091M20.19</name>
</gene>
<sequence length="130" mass="14350">MVAATAAIAVAVATERLPSLSRHWSRSHAHRALAHLLRPLAAARYHSPLCGKEKEKWQAPPIDSAKALYAVIDWVHMPIILETDNVDVATALVKKLPYRFGWAGTISETKANNEVEVLHRVEIMCSCSDS</sequence>
<protein>
    <submittedName>
        <fullName evidence="1">Uncharacterized protein</fullName>
    </submittedName>
</protein>
<evidence type="ECO:0000313" key="1">
    <source>
        <dbReference type="EMBL" id="BAC99745.1"/>
    </source>
</evidence>
<organism evidence="1 2">
    <name type="scientific">Oryza sativa subsp. japonica</name>
    <name type="common">Rice</name>
    <dbReference type="NCBI Taxonomy" id="39947"/>
    <lineage>
        <taxon>Eukaryota</taxon>
        <taxon>Viridiplantae</taxon>
        <taxon>Streptophyta</taxon>
        <taxon>Embryophyta</taxon>
        <taxon>Tracheophyta</taxon>
        <taxon>Spermatophyta</taxon>
        <taxon>Magnoliopsida</taxon>
        <taxon>Liliopsida</taxon>
        <taxon>Poales</taxon>
        <taxon>Poaceae</taxon>
        <taxon>BOP clade</taxon>
        <taxon>Oryzoideae</taxon>
        <taxon>Oryzeae</taxon>
        <taxon>Oryzinae</taxon>
        <taxon>Oryza</taxon>
        <taxon>Oryza sativa</taxon>
    </lineage>
</organism>
<dbReference type="EMBL" id="AP005415">
    <property type="protein sequence ID" value="BAC99745.1"/>
    <property type="molecule type" value="Genomic_DNA"/>
</dbReference>
<accession>Q6Z1L8</accession>
<reference evidence="2" key="2">
    <citation type="journal article" date="2008" name="Nucleic Acids Res.">
        <title>The rice annotation project database (RAP-DB): 2008 update.</title>
        <authorList>
            <consortium name="The rice annotation project (RAP)"/>
        </authorList>
    </citation>
    <scope>GENOME REANNOTATION</scope>
    <source>
        <strain evidence="2">cv. Nipponbare</strain>
    </source>
</reference>
<name>Q6Z1L8_ORYSJ</name>
<proteinExistence type="predicted"/>
<reference evidence="2" key="1">
    <citation type="journal article" date="2005" name="Nature">
        <title>The map-based sequence of the rice genome.</title>
        <authorList>
            <consortium name="International rice genome sequencing project (IRGSP)"/>
            <person name="Matsumoto T."/>
            <person name="Wu J."/>
            <person name="Kanamori H."/>
            <person name="Katayose Y."/>
            <person name="Fujisawa M."/>
            <person name="Namiki N."/>
            <person name="Mizuno H."/>
            <person name="Yamamoto K."/>
            <person name="Antonio B.A."/>
            <person name="Baba T."/>
            <person name="Sakata K."/>
            <person name="Nagamura Y."/>
            <person name="Aoki H."/>
            <person name="Arikawa K."/>
            <person name="Arita K."/>
            <person name="Bito T."/>
            <person name="Chiden Y."/>
            <person name="Fujitsuka N."/>
            <person name="Fukunaka R."/>
            <person name="Hamada M."/>
            <person name="Harada C."/>
            <person name="Hayashi A."/>
            <person name="Hijishita S."/>
            <person name="Honda M."/>
            <person name="Hosokawa S."/>
            <person name="Ichikawa Y."/>
            <person name="Idonuma A."/>
            <person name="Iijima M."/>
            <person name="Ikeda M."/>
            <person name="Ikeno M."/>
            <person name="Ito K."/>
            <person name="Ito S."/>
            <person name="Ito T."/>
            <person name="Ito Y."/>
            <person name="Ito Y."/>
            <person name="Iwabuchi A."/>
            <person name="Kamiya K."/>
            <person name="Karasawa W."/>
            <person name="Kurita K."/>
            <person name="Katagiri S."/>
            <person name="Kikuta A."/>
            <person name="Kobayashi H."/>
            <person name="Kobayashi N."/>
            <person name="Machita K."/>
            <person name="Maehara T."/>
            <person name="Masukawa M."/>
            <person name="Mizubayashi T."/>
            <person name="Mukai Y."/>
            <person name="Nagasaki H."/>
            <person name="Nagata Y."/>
            <person name="Naito S."/>
            <person name="Nakashima M."/>
            <person name="Nakama Y."/>
            <person name="Nakamichi Y."/>
            <person name="Nakamura M."/>
            <person name="Meguro A."/>
            <person name="Negishi M."/>
            <person name="Ohta I."/>
            <person name="Ohta T."/>
            <person name="Okamoto M."/>
            <person name="Ono N."/>
            <person name="Saji S."/>
            <person name="Sakaguchi M."/>
            <person name="Sakai K."/>
            <person name="Shibata M."/>
            <person name="Shimokawa T."/>
            <person name="Song J."/>
            <person name="Takazaki Y."/>
            <person name="Terasawa K."/>
            <person name="Tsugane M."/>
            <person name="Tsuji K."/>
            <person name="Ueda S."/>
            <person name="Waki K."/>
            <person name="Yamagata H."/>
            <person name="Yamamoto M."/>
            <person name="Yamamoto S."/>
            <person name="Yamane H."/>
            <person name="Yoshiki S."/>
            <person name="Yoshihara R."/>
            <person name="Yukawa K."/>
            <person name="Zhong H."/>
            <person name="Yano M."/>
            <person name="Yuan Q."/>
            <person name="Ouyang S."/>
            <person name="Liu J."/>
            <person name="Jones K.M."/>
            <person name="Gansberger K."/>
            <person name="Moffat K."/>
            <person name="Hill J."/>
            <person name="Bera J."/>
            <person name="Fadrosh D."/>
            <person name="Jin S."/>
            <person name="Johri S."/>
            <person name="Kim M."/>
            <person name="Overton L."/>
            <person name="Reardon M."/>
            <person name="Tsitrin T."/>
            <person name="Vuong H."/>
            <person name="Weaver B."/>
            <person name="Ciecko A."/>
            <person name="Tallon L."/>
            <person name="Jackson J."/>
            <person name="Pai G."/>
            <person name="Aken S.V."/>
            <person name="Utterback T."/>
            <person name="Reidmuller S."/>
            <person name="Feldblyum T."/>
            <person name="Hsiao J."/>
            <person name="Zismann V."/>
            <person name="Iobst S."/>
            <person name="de Vazeille A.R."/>
            <person name="Buell C.R."/>
            <person name="Ying K."/>
            <person name="Li Y."/>
            <person name="Lu T."/>
            <person name="Huang Y."/>
            <person name="Zhao Q."/>
            <person name="Feng Q."/>
            <person name="Zhang L."/>
            <person name="Zhu J."/>
            <person name="Weng Q."/>
            <person name="Mu J."/>
            <person name="Lu Y."/>
            <person name="Fan D."/>
            <person name="Liu Y."/>
            <person name="Guan J."/>
            <person name="Zhang Y."/>
            <person name="Yu S."/>
            <person name="Liu X."/>
            <person name="Zhang Y."/>
            <person name="Hong G."/>
            <person name="Han B."/>
            <person name="Choisne N."/>
            <person name="Demange N."/>
            <person name="Orjeda G."/>
            <person name="Samain S."/>
            <person name="Cattolico L."/>
            <person name="Pelletier E."/>
            <person name="Couloux A."/>
            <person name="Segurens B."/>
            <person name="Wincker P."/>
            <person name="D'Hont A."/>
            <person name="Scarpelli C."/>
            <person name="Weissenbach J."/>
            <person name="Salanoubat M."/>
            <person name="Quetier F."/>
            <person name="Yu Y."/>
            <person name="Kim H.R."/>
            <person name="Rambo T."/>
            <person name="Currie J."/>
            <person name="Collura K."/>
            <person name="Luo M."/>
            <person name="Yang T."/>
            <person name="Ammiraju J.S.S."/>
            <person name="Engler F."/>
            <person name="Soderlund C."/>
            <person name="Wing R.A."/>
            <person name="Palmer L.E."/>
            <person name="de la Bastide M."/>
            <person name="Spiegel L."/>
            <person name="Nascimento L."/>
            <person name="Zutavern T."/>
            <person name="O'Shaughnessy A."/>
            <person name="Dike S."/>
            <person name="Dedhia N."/>
            <person name="Preston R."/>
            <person name="Balija V."/>
            <person name="McCombie W.R."/>
            <person name="Chow T."/>
            <person name="Chen H."/>
            <person name="Chung M."/>
            <person name="Chen C."/>
            <person name="Shaw J."/>
            <person name="Wu H."/>
            <person name="Hsiao K."/>
            <person name="Chao Y."/>
            <person name="Chu M."/>
            <person name="Cheng C."/>
            <person name="Hour A."/>
            <person name="Lee P."/>
            <person name="Lin S."/>
            <person name="Lin Y."/>
            <person name="Liou J."/>
            <person name="Liu S."/>
            <person name="Hsing Y."/>
            <person name="Raghuvanshi S."/>
            <person name="Mohanty A."/>
            <person name="Bharti A.K."/>
            <person name="Gaur A."/>
            <person name="Gupta V."/>
            <person name="Kumar D."/>
            <person name="Ravi V."/>
            <person name="Vij S."/>
            <person name="Kapur A."/>
            <person name="Khurana P."/>
            <person name="Khurana P."/>
            <person name="Khurana J.P."/>
            <person name="Tyagi A.K."/>
            <person name="Gaikwad K."/>
            <person name="Singh A."/>
            <person name="Dalal V."/>
            <person name="Srivastava S."/>
            <person name="Dixit A."/>
            <person name="Pal A.K."/>
            <person name="Ghazi I.A."/>
            <person name="Yadav M."/>
            <person name="Pandit A."/>
            <person name="Bhargava A."/>
            <person name="Sureshbabu K."/>
            <person name="Batra K."/>
            <person name="Sharma T.R."/>
            <person name="Mohapatra T."/>
            <person name="Singh N.K."/>
            <person name="Messing J."/>
            <person name="Nelson A.B."/>
            <person name="Fuks G."/>
            <person name="Kavchok S."/>
            <person name="Keizer G."/>
            <person name="Linton E."/>
            <person name="Llaca V."/>
            <person name="Song R."/>
            <person name="Tanyolac B."/>
            <person name="Young S."/>
            <person name="Ho-Il K."/>
            <person name="Hahn J.H."/>
            <person name="Sangsakoo G."/>
            <person name="Vanavichit A."/>
            <person name="de Mattos Luiz.A.T."/>
            <person name="Zimmer P.D."/>
            <person name="Malone G."/>
            <person name="Dellagostin O."/>
            <person name="de Oliveira A.C."/>
            <person name="Bevan M."/>
            <person name="Bancroft I."/>
            <person name="Minx P."/>
            <person name="Cordum H."/>
            <person name="Wilson R."/>
            <person name="Cheng Z."/>
            <person name="Jin W."/>
            <person name="Jiang J."/>
            <person name="Leong S.A."/>
            <person name="Iwama H."/>
            <person name="Gojobori T."/>
            <person name="Itoh T."/>
            <person name="Niimura Y."/>
            <person name="Fujii Y."/>
            <person name="Habara T."/>
            <person name="Sakai H."/>
            <person name="Sato Y."/>
            <person name="Wilson G."/>
            <person name="Kumar K."/>
            <person name="McCouch S."/>
            <person name="Juretic N."/>
            <person name="Hoen D."/>
            <person name="Wright S."/>
            <person name="Bruskiewich R."/>
            <person name="Bureau T."/>
            <person name="Miyao A."/>
            <person name="Hirochika H."/>
            <person name="Nishikawa T."/>
            <person name="Kadowaki K."/>
            <person name="Sugiura M."/>
            <person name="Burr B."/>
            <person name="Sasaki T."/>
        </authorList>
    </citation>
    <scope>NUCLEOTIDE SEQUENCE [LARGE SCALE GENOMIC DNA]</scope>
    <source>
        <strain evidence="2">cv. Nipponbare</strain>
    </source>
</reference>